<dbReference type="EMBL" id="CP011388">
    <property type="protein sequence ID" value="ANE46107.1"/>
    <property type="molecule type" value="Genomic_DNA"/>
</dbReference>
<dbReference type="Proteomes" id="UP000076927">
    <property type="component" value="Chromosome"/>
</dbReference>
<dbReference type="RefSeq" id="WP_068605547.1">
    <property type="nucleotide sequence ID" value="NZ_CP011388.1"/>
</dbReference>
<dbReference type="Pfam" id="PF01261">
    <property type="entry name" value="AP_endonuc_2"/>
    <property type="match status" value="1"/>
</dbReference>
<dbReference type="STRING" id="1178515.SY83_07250"/>
<proteinExistence type="predicted"/>
<gene>
    <name evidence="2" type="ORF">SY83_07250</name>
</gene>
<dbReference type="InterPro" id="IPR036237">
    <property type="entry name" value="Xyl_isomerase-like_sf"/>
</dbReference>
<dbReference type="PANTHER" id="PTHR12110:SF53">
    <property type="entry name" value="BLR5974 PROTEIN"/>
    <property type="match status" value="1"/>
</dbReference>
<feature type="domain" description="Xylose isomerase-like TIM barrel" evidence="1">
    <location>
        <begin position="26"/>
        <end position="284"/>
    </location>
</feature>
<evidence type="ECO:0000313" key="2">
    <source>
        <dbReference type="EMBL" id="ANE46107.1"/>
    </source>
</evidence>
<sequence length="290" mass="32576">MKVGLSSYSVVRLLEEGTLSILDLPQWIKEHGGEHLELAPLGYSLLDDPQLADQLRIRADEAGIELSNYCISANFVQSTRAAFEEEVERVKKHVDLAARLRIPYVRHDVTGFSKEPGEISIGYFERVLPELVEGSRCIADYAATFGITTSIENHGFCVQASDRVRRVVEEVDRANFRTTLDVGNFLCVDEQPWVGVMNNISLASVVHFKDFYIRPYDQPPGEGPWFQSTHGNYLRGAILGQGDLNIPRLVKIVKDAGYDGYVTVEFEGIEDSFTGSRIGMDNLKRMWNEA</sequence>
<dbReference type="AlphaFoldDB" id="A0A172TGV4"/>
<name>A0A172TGV4_9BACL</name>
<dbReference type="InterPro" id="IPR050312">
    <property type="entry name" value="IolE/XylAMocC-like"/>
</dbReference>
<dbReference type="OrthoDB" id="256906at2"/>
<evidence type="ECO:0000259" key="1">
    <source>
        <dbReference type="Pfam" id="PF01261"/>
    </source>
</evidence>
<dbReference type="InterPro" id="IPR013022">
    <property type="entry name" value="Xyl_isomerase-like_TIM-brl"/>
</dbReference>
<dbReference type="GO" id="GO:0016853">
    <property type="term" value="F:isomerase activity"/>
    <property type="evidence" value="ECO:0007669"/>
    <property type="project" value="UniProtKB-KW"/>
</dbReference>
<dbReference type="SUPFAM" id="SSF51658">
    <property type="entry name" value="Xylose isomerase-like"/>
    <property type="match status" value="1"/>
</dbReference>
<dbReference type="PANTHER" id="PTHR12110">
    <property type="entry name" value="HYDROXYPYRUVATE ISOMERASE"/>
    <property type="match status" value="1"/>
</dbReference>
<organism evidence="2 3">
    <name type="scientific">Paenibacillus swuensis</name>
    <dbReference type="NCBI Taxonomy" id="1178515"/>
    <lineage>
        <taxon>Bacteria</taxon>
        <taxon>Bacillati</taxon>
        <taxon>Bacillota</taxon>
        <taxon>Bacilli</taxon>
        <taxon>Bacillales</taxon>
        <taxon>Paenibacillaceae</taxon>
        <taxon>Paenibacillus</taxon>
    </lineage>
</organism>
<keyword evidence="3" id="KW-1185">Reference proteome</keyword>
<accession>A0A172TGV4</accession>
<reference evidence="2 3" key="1">
    <citation type="submission" date="2015-01" db="EMBL/GenBank/DDBJ databases">
        <title>Paenibacillus swuensis/DY6/whole genome sequencing.</title>
        <authorList>
            <person name="Kim M.K."/>
            <person name="Srinivasan S."/>
            <person name="Lee J.-J."/>
        </authorList>
    </citation>
    <scope>NUCLEOTIDE SEQUENCE [LARGE SCALE GENOMIC DNA]</scope>
    <source>
        <strain evidence="2 3">DY6</strain>
    </source>
</reference>
<dbReference type="KEGG" id="pswu:SY83_07250"/>
<dbReference type="Gene3D" id="3.20.20.150">
    <property type="entry name" value="Divalent-metal-dependent TIM barrel enzymes"/>
    <property type="match status" value="1"/>
</dbReference>
<protein>
    <submittedName>
        <fullName evidence="2">Sugar phosphate isomerase</fullName>
    </submittedName>
</protein>
<keyword evidence="2" id="KW-0413">Isomerase</keyword>
<evidence type="ECO:0000313" key="3">
    <source>
        <dbReference type="Proteomes" id="UP000076927"/>
    </source>
</evidence>
<dbReference type="PATRIC" id="fig|1178515.4.peg.1448"/>